<dbReference type="InterPro" id="IPR011600">
    <property type="entry name" value="Pept_C14_caspase"/>
</dbReference>
<keyword evidence="7" id="KW-1185">Reference proteome</keyword>
<dbReference type="GO" id="GO:0006508">
    <property type="term" value="P:proteolysis"/>
    <property type="evidence" value="ECO:0007669"/>
    <property type="project" value="InterPro"/>
</dbReference>
<dbReference type="InterPro" id="IPR001309">
    <property type="entry name" value="Pept_C14_p20"/>
</dbReference>
<dbReference type="Pfam" id="PF00656">
    <property type="entry name" value="Peptidase_C14"/>
    <property type="match status" value="1"/>
</dbReference>
<organism evidence="6 7">
    <name type="scientific">Clytia hemisphaerica</name>
    <dbReference type="NCBI Taxonomy" id="252671"/>
    <lineage>
        <taxon>Eukaryota</taxon>
        <taxon>Metazoa</taxon>
        <taxon>Cnidaria</taxon>
        <taxon>Hydrozoa</taxon>
        <taxon>Hydroidolina</taxon>
        <taxon>Leptothecata</taxon>
        <taxon>Obeliida</taxon>
        <taxon>Clytiidae</taxon>
        <taxon>Clytia</taxon>
    </lineage>
</organism>
<evidence type="ECO:0000256" key="3">
    <source>
        <dbReference type="SAM" id="MobiDB-lite"/>
    </source>
</evidence>
<dbReference type="AlphaFoldDB" id="A0A7M5U5D8"/>
<dbReference type="PROSITE" id="PS50208">
    <property type="entry name" value="CASPASE_P20"/>
    <property type="match status" value="1"/>
</dbReference>
<dbReference type="SUPFAM" id="SSF52129">
    <property type="entry name" value="Caspase-like"/>
    <property type="match status" value="1"/>
</dbReference>
<dbReference type="RefSeq" id="XP_066921456.1">
    <property type="nucleotide sequence ID" value="XM_067065355.1"/>
</dbReference>
<dbReference type="PRINTS" id="PR00376">
    <property type="entry name" value="IL1BCENZYME"/>
</dbReference>
<dbReference type="EnsemblMetazoa" id="CLYHEMT006433.1">
    <property type="protein sequence ID" value="CLYHEMP006433.1"/>
    <property type="gene ID" value="CLYHEMG006433"/>
</dbReference>
<sequence>MESKGQELEQMDEVTSTEDLVDGPPGSQPRNSPSPIKVFAKFLNRGTATKQAANLEAEGYQEKDLYESLIEEEKKLLAAGKQNPKDAKKRTPNSPENIFLTKTIPKSEKVTREYCYPDSKPIHEEFVTSHVSFWPKHIDRDDGVYSNTYSDNFYQLDNKVPLGKLLLINIKYFDFDESKLPSMPTRNGSDEDAANLTKLFLNLGFQVERLDNPNKKQINVFMDEELTEEKMKESSIAAFAILTHGEDGIVYARDVKIRIENLVKKFKLKCLAGKPKLFIVQACRGDVYMPQNKDEVDGKGTKETTQYNLGLPSEADFLYAYSTVAGYYSWRQSRNGSWFIQDLVKIFNDNFRRMDAARMLVKVSFAVAERFSETRRGEISNDKKQVPSYISQLRKDLFLFPTNGP</sequence>
<protein>
    <submittedName>
        <fullName evidence="6">Uncharacterized protein</fullName>
    </submittedName>
</protein>
<dbReference type="InterPro" id="IPR015917">
    <property type="entry name" value="Pept_C14A"/>
</dbReference>
<dbReference type="PANTHER" id="PTHR10454">
    <property type="entry name" value="CASPASE"/>
    <property type="match status" value="1"/>
</dbReference>
<dbReference type="PROSITE" id="PS01122">
    <property type="entry name" value="CASPASE_CYS"/>
    <property type="match status" value="1"/>
</dbReference>
<name>A0A7M5U5D8_9CNID</name>
<dbReference type="InterPro" id="IPR033139">
    <property type="entry name" value="Caspase_cys_AS"/>
</dbReference>
<comment type="similarity">
    <text evidence="1 2">Belongs to the peptidase C14A family.</text>
</comment>
<evidence type="ECO:0000259" key="4">
    <source>
        <dbReference type="PROSITE" id="PS50207"/>
    </source>
</evidence>
<evidence type="ECO:0000256" key="1">
    <source>
        <dbReference type="ARBA" id="ARBA00010134"/>
    </source>
</evidence>
<dbReference type="InterPro" id="IPR029030">
    <property type="entry name" value="Caspase-like_dom_sf"/>
</dbReference>
<dbReference type="PROSITE" id="PS50207">
    <property type="entry name" value="CASPASE_P10"/>
    <property type="match status" value="1"/>
</dbReference>
<reference evidence="6" key="1">
    <citation type="submission" date="2021-01" db="UniProtKB">
        <authorList>
            <consortium name="EnsemblMetazoa"/>
        </authorList>
    </citation>
    <scope>IDENTIFICATION</scope>
</reference>
<feature type="compositionally biased region" description="Acidic residues" evidence="3">
    <location>
        <begin position="9"/>
        <end position="21"/>
    </location>
</feature>
<evidence type="ECO:0000313" key="7">
    <source>
        <dbReference type="Proteomes" id="UP000594262"/>
    </source>
</evidence>
<dbReference type="OrthoDB" id="6116485at2759"/>
<dbReference type="Proteomes" id="UP000594262">
    <property type="component" value="Unplaced"/>
</dbReference>
<feature type="region of interest" description="Disordered" evidence="3">
    <location>
        <begin position="1"/>
        <end position="35"/>
    </location>
</feature>
<dbReference type="GeneID" id="136808813"/>
<dbReference type="InterPro" id="IPR002398">
    <property type="entry name" value="Pept_C14"/>
</dbReference>
<dbReference type="Gene3D" id="3.40.50.1460">
    <property type="match status" value="1"/>
</dbReference>
<dbReference type="InterPro" id="IPR002138">
    <property type="entry name" value="Pept_C14_p10"/>
</dbReference>
<dbReference type="CDD" id="cd00032">
    <property type="entry name" value="CASc"/>
    <property type="match status" value="1"/>
</dbReference>
<proteinExistence type="inferred from homology"/>
<dbReference type="GO" id="GO:0004197">
    <property type="term" value="F:cysteine-type endopeptidase activity"/>
    <property type="evidence" value="ECO:0007669"/>
    <property type="project" value="InterPro"/>
</dbReference>
<dbReference type="PANTHER" id="PTHR10454:SF210">
    <property type="entry name" value="CASPASE-2"/>
    <property type="match status" value="1"/>
</dbReference>
<evidence type="ECO:0000256" key="2">
    <source>
        <dbReference type="RuleBase" id="RU003971"/>
    </source>
</evidence>
<feature type="domain" description="Caspase family p20" evidence="5">
    <location>
        <begin position="161"/>
        <end position="287"/>
    </location>
</feature>
<feature type="domain" description="Caspase family p10" evidence="4">
    <location>
        <begin position="311"/>
        <end position="401"/>
    </location>
</feature>
<dbReference type="SMART" id="SM00115">
    <property type="entry name" value="CASc"/>
    <property type="match status" value="1"/>
</dbReference>
<accession>A0A7M5U5D8</accession>
<evidence type="ECO:0000259" key="5">
    <source>
        <dbReference type="PROSITE" id="PS50208"/>
    </source>
</evidence>
<evidence type="ECO:0000313" key="6">
    <source>
        <dbReference type="EnsemblMetazoa" id="CLYHEMP006433.1"/>
    </source>
</evidence>